<dbReference type="AlphaFoldDB" id="A0A5C4YBK1"/>
<evidence type="ECO:0000313" key="4">
    <source>
        <dbReference type="EMBL" id="TNO40416.1"/>
    </source>
</evidence>
<proteinExistence type="predicted"/>
<evidence type="ECO:0000256" key="2">
    <source>
        <dbReference type="ARBA" id="ARBA00022679"/>
    </source>
</evidence>
<dbReference type="InterPro" id="IPR002495">
    <property type="entry name" value="Glyco_trans_8"/>
</dbReference>
<dbReference type="PANTHER" id="PTHR13778:SF47">
    <property type="entry name" value="LIPOPOLYSACCHARIDE 1,3-GALACTOSYLTRANSFERASE"/>
    <property type="match status" value="1"/>
</dbReference>
<dbReference type="GO" id="GO:0046872">
    <property type="term" value="F:metal ion binding"/>
    <property type="evidence" value="ECO:0007669"/>
    <property type="project" value="UniProtKB-KW"/>
</dbReference>
<sequence>MFHIVLNLNDDYAKYASVLISSIVKQTDTAKTFAEICKGNYIFDAYPNIKTTYSKNEEGYVFHILSDFLSDETRNRLEYLKKSLAKLYPCDIKIYIINDDNFRNFLHWKGNFVAYYRLMIGSVLPLDVEKCLYIDVDMFCLSDIRKLFFVDLEDKVLAAVTDFATWNIR</sequence>
<dbReference type="InterPro" id="IPR050748">
    <property type="entry name" value="Glycosyltrans_8_dom-fam"/>
</dbReference>
<dbReference type="Proteomes" id="UP000312397">
    <property type="component" value="Unassembled WGS sequence"/>
</dbReference>
<dbReference type="EMBL" id="VEVS01000075">
    <property type="protein sequence ID" value="TNO40416.1"/>
    <property type="molecule type" value="Genomic_DNA"/>
</dbReference>
<dbReference type="Pfam" id="PF01501">
    <property type="entry name" value="Glyco_transf_8"/>
    <property type="match status" value="1"/>
</dbReference>
<keyword evidence="2 4" id="KW-0808">Transferase</keyword>
<dbReference type="GO" id="GO:0016757">
    <property type="term" value="F:glycosyltransferase activity"/>
    <property type="evidence" value="ECO:0007669"/>
    <property type="project" value="UniProtKB-KW"/>
</dbReference>
<name>A0A5C4YBK1_CAMJU</name>
<comment type="caution">
    <text evidence="4">The sequence shown here is derived from an EMBL/GenBank/DDBJ whole genome shotgun (WGS) entry which is preliminary data.</text>
</comment>
<organism evidence="4 5">
    <name type="scientific">Campylobacter jejuni</name>
    <dbReference type="NCBI Taxonomy" id="197"/>
    <lineage>
        <taxon>Bacteria</taxon>
        <taxon>Pseudomonadati</taxon>
        <taxon>Campylobacterota</taxon>
        <taxon>Epsilonproteobacteria</taxon>
        <taxon>Campylobacterales</taxon>
        <taxon>Campylobacteraceae</taxon>
        <taxon>Campylobacter</taxon>
    </lineage>
</organism>
<evidence type="ECO:0000256" key="3">
    <source>
        <dbReference type="ARBA" id="ARBA00022723"/>
    </source>
</evidence>
<dbReference type="RefSeq" id="WP_285949322.1">
    <property type="nucleotide sequence ID" value="NZ_VEVS01000075.1"/>
</dbReference>
<feature type="non-terminal residue" evidence="4">
    <location>
        <position position="169"/>
    </location>
</feature>
<evidence type="ECO:0000313" key="5">
    <source>
        <dbReference type="Proteomes" id="UP000312397"/>
    </source>
</evidence>
<accession>A0A5C4YBK1</accession>
<dbReference type="InterPro" id="IPR029044">
    <property type="entry name" value="Nucleotide-diphossugar_trans"/>
</dbReference>
<evidence type="ECO:0000256" key="1">
    <source>
        <dbReference type="ARBA" id="ARBA00022676"/>
    </source>
</evidence>
<keyword evidence="3" id="KW-0479">Metal-binding</keyword>
<keyword evidence="1" id="KW-0328">Glycosyltransferase</keyword>
<protein>
    <submittedName>
        <fullName evidence="4">Glycosyltransferase family 8 protein</fullName>
    </submittedName>
</protein>
<dbReference type="PANTHER" id="PTHR13778">
    <property type="entry name" value="GLYCOSYLTRANSFERASE 8 DOMAIN-CONTAINING PROTEIN"/>
    <property type="match status" value="1"/>
</dbReference>
<dbReference type="SUPFAM" id="SSF53448">
    <property type="entry name" value="Nucleotide-diphospho-sugar transferases"/>
    <property type="match status" value="1"/>
</dbReference>
<reference evidence="4 5" key="1">
    <citation type="submission" date="2019-06" db="EMBL/GenBank/DDBJ databases">
        <title>Epidemiology of MDR Campylobacter spp.</title>
        <authorList>
            <person name="Addetia A."/>
            <person name="Greninger A."/>
            <person name="Fang F."/>
        </authorList>
    </citation>
    <scope>NUCLEOTIDE SEQUENCE [LARGE SCALE GENOMIC DNA]</scope>
    <source>
        <strain evidence="4 5">HMC314</strain>
    </source>
</reference>
<gene>
    <name evidence="4" type="ORF">FH034_10135</name>
</gene>
<dbReference type="Gene3D" id="3.90.550.10">
    <property type="entry name" value="Spore Coat Polysaccharide Biosynthesis Protein SpsA, Chain A"/>
    <property type="match status" value="1"/>
</dbReference>